<dbReference type="AlphaFoldDB" id="A0A4U0NSE4"/>
<sequence length="413" mass="46400">MDPELLADPFGGYGKLREQAPVVRARFMDDTPIWLVTRFEEVRAVLRDPRFVNSPHSVPGHAGPDPRDRLMELLGIPEEFSVHILESILTSDPPDHTRLRRLVSRAFTARRVPGLRPRVEEITDTLLDELPGHADENGVVDLIEHFAYPLPITVICELVGVPEADRPRWRAFGSDLASLEPERIGTSFPAMVHHLHELIAERRTDLRDDLLSALIRVQDSDGGRLGDTEMVTLVMTVVLAGHETTAHLIGNGTVALLTHPDQLRLLKQDWGLLPHAVHELMRRCGSVQMTQLRYATEDMELAGTRIRRGDAVQPVLVSANHDPRHYDDPDRLDLTRQSGGLGEDHVGFGHGMHYCLGASLARQECEVAIGRLLRRFPDLSLAVAPDQLKTRVRRRQPGAWRLLRLPLRLARMA</sequence>
<accession>A0A4U0NSE4</accession>
<dbReference type="GO" id="GO:0005506">
    <property type="term" value="F:iron ion binding"/>
    <property type="evidence" value="ECO:0007669"/>
    <property type="project" value="InterPro"/>
</dbReference>
<evidence type="ECO:0000256" key="4">
    <source>
        <dbReference type="ARBA" id="ARBA00023002"/>
    </source>
</evidence>
<dbReference type="PRINTS" id="PR00359">
    <property type="entry name" value="BP450"/>
</dbReference>
<dbReference type="PANTHER" id="PTHR46696:SF1">
    <property type="entry name" value="CYTOCHROME P450 YJIB-RELATED"/>
    <property type="match status" value="1"/>
</dbReference>
<dbReference type="CDD" id="cd11029">
    <property type="entry name" value="CYP107-like"/>
    <property type="match status" value="1"/>
</dbReference>
<evidence type="ECO:0000256" key="3">
    <source>
        <dbReference type="ARBA" id="ARBA00022723"/>
    </source>
</evidence>
<dbReference type="Proteomes" id="UP000308697">
    <property type="component" value="Unassembled WGS sequence"/>
</dbReference>
<dbReference type="InterPro" id="IPR002397">
    <property type="entry name" value="Cyt_P450_B"/>
</dbReference>
<comment type="caution">
    <text evidence="8">The sequence shown here is derived from an EMBL/GenBank/DDBJ whole genome shotgun (WGS) entry which is preliminary data.</text>
</comment>
<dbReference type="PANTHER" id="PTHR46696">
    <property type="entry name" value="P450, PUTATIVE (EUROFUNG)-RELATED"/>
    <property type="match status" value="1"/>
</dbReference>
<proteinExistence type="inferred from homology"/>
<keyword evidence="3 7" id="KW-0479">Metal-binding</keyword>
<evidence type="ECO:0000313" key="9">
    <source>
        <dbReference type="Proteomes" id="UP000308697"/>
    </source>
</evidence>
<gene>
    <name evidence="8" type="ORF">FCH28_04715</name>
</gene>
<evidence type="ECO:0000256" key="7">
    <source>
        <dbReference type="RuleBase" id="RU000461"/>
    </source>
</evidence>
<keyword evidence="5 7" id="KW-0408">Iron</keyword>
<dbReference type="InterPro" id="IPR017972">
    <property type="entry name" value="Cyt_P450_CS"/>
</dbReference>
<dbReference type="SUPFAM" id="SSF48264">
    <property type="entry name" value="Cytochrome P450"/>
    <property type="match status" value="1"/>
</dbReference>
<comment type="similarity">
    <text evidence="1 7">Belongs to the cytochrome P450 family.</text>
</comment>
<dbReference type="InterPro" id="IPR001128">
    <property type="entry name" value="Cyt_P450"/>
</dbReference>
<protein>
    <submittedName>
        <fullName evidence="8">Cytochrome P450</fullName>
    </submittedName>
</protein>
<keyword evidence="4 7" id="KW-0560">Oxidoreductase</keyword>
<dbReference type="EMBL" id="SUMB01000002">
    <property type="protein sequence ID" value="TJZ57467.1"/>
    <property type="molecule type" value="Genomic_DNA"/>
</dbReference>
<dbReference type="GO" id="GO:0004497">
    <property type="term" value="F:monooxygenase activity"/>
    <property type="evidence" value="ECO:0007669"/>
    <property type="project" value="UniProtKB-KW"/>
</dbReference>
<evidence type="ECO:0000256" key="2">
    <source>
        <dbReference type="ARBA" id="ARBA00022617"/>
    </source>
</evidence>
<dbReference type="Gene3D" id="1.10.630.10">
    <property type="entry name" value="Cytochrome P450"/>
    <property type="match status" value="1"/>
</dbReference>
<evidence type="ECO:0000313" key="8">
    <source>
        <dbReference type="EMBL" id="TJZ57467.1"/>
    </source>
</evidence>
<dbReference type="GO" id="GO:0016705">
    <property type="term" value="F:oxidoreductase activity, acting on paired donors, with incorporation or reduction of molecular oxygen"/>
    <property type="evidence" value="ECO:0007669"/>
    <property type="project" value="InterPro"/>
</dbReference>
<keyword evidence="6 7" id="KW-0503">Monooxygenase</keyword>
<organism evidence="8 9">
    <name type="scientific">Streptomyces piniterrae</name>
    <dbReference type="NCBI Taxonomy" id="2571125"/>
    <lineage>
        <taxon>Bacteria</taxon>
        <taxon>Bacillati</taxon>
        <taxon>Actinomycetota</taxon>
        <taxon>Actinomycetes</taxon>
        <taxon>Kitasatosporales</taxon>
        <taxon>Streptomycetaceae</taxon>
        <taxon>Streptomyces</taxon>
    </lineage>
</organism>
<evidence type="ECO:0000256" key="6">
    <source>
        <dbReference type="ARBA" id="ARBA00023033"/>
    </source>
</evidence>
<dbReference type="InterPro" id="IPR036396">
    <property type="entry name" value="Cyt_P450_sf"/>
</dbReference>
<name>A0A4U0NSE4_9ACTN</name>
<evidence type="ECO:0000256" key="1">
    <source>
        <dbReference type="ARBA" id="ARBA00010617"/>
    </source>
</evidence>
<evidence type="ECO:0000256" key="5">
    <source>
        <dbReference type="ARBA" id="ARBA00023004"/>
    </source>
</evidence>
<keyword evidence="9" id="KW-1185">Reference proteome</keyword>
<reference evidence="8 9" key="1">
    <citation type="submission" date="2019-04" db="EMBL/GenBank/DDBJ databases">
        <title>Streptomyces piniterrae sp. nov., a heliquinomycin-producing actinomycete isolated from rhizosphere soil of Pinus yunnanensis.</title>
        <authorList>
            <person name="Zhuang X."/>
            <person name="Zhao J."/>
        </authorList>
    </citation>
    <scope>NUCLEOTIDE SEQUENCE [LARGE SCALE GENOMIC DNA]</scope>
    <source>
        <strain evidence="9">jys28</strain>
    </source>
</reference>
<dbReference type="Pfam" id="PF00067">
    <property type="entry name" value="p450"/>
    <property type="match status" value="1"/>
</dbReference>
<dbReference type="PROSITE" id="PS00086">
    <property type="entry name" value="CYTOCHROME_P450"/>
    <property type="match status" value="1"/>
</dbReference>
<dbReference type="FunFam" id="1.10.630.10:FF:000018">
    <property type="entry name" value="Cytochrome P450 monooxygenase"/>
    <property type="match status" value="1"/>
</dbReference>
<keyword evidence="2 7" id="KW-0349">Heme</keyword>
<dbReference type="OrthoDB" id="5500002at2"/>
<dbReference type="GO" id="GO:0020037">
    <property type="term" value="F:heme binding"/>
    <property type="evidence" value="ECO:0007669"/>
    <property type="project" value="InterPro"/>
</dbReference>